<accession>A0AAQ3NQU3</accession>
<dbReference type="Proteomes" id="UP001374535">
    <property type="component" value="Chromosome 4"/>
</dbReference>
<name>A0AAQ3NQU3_VIGMU</name>
<dbReference type="AlphaFoldDB" id="A0AAQ3NQU3"/>
<keyword evidence="1" id="KW-1133">Transmembrane helix</keyword>
<dbReference type="EMBL" id="CP144697">
    <property type="protein sequence ID" value="WVZ13525.1"/>
    <property type="molecule type" value="Genomic_DNA"/>
</dbReference>
<keyword evidence="3" id="KW-1185">Reference proteome</keyword>
<keyword evidence="1" id="KW-0812">Transmembrane</keyword>
<evidence type="ECO:0000256" key="1">
    <source>
        <dbReference type="SAM" id="Phobius"/>
    </source>
</evidence>
<sequence length="102" mass="12023">MPGLCSKWGGVLWFLFVCVLLKFPYCHGYSFVHVVLSNLLLDVRTNYFHLCYIMSLVMHFRDFKAYNSPWLCSWSLGAWLSFFPHILCKATIFCVYFIKLHA</sequence>
<evidence type="ECO:0000313" key="2">
    <source>
        <dbReference type="EMBL" id="WVZ13525.1"/>
    </source>
</evidence>
<feature type="transmembrane region" description="Helical" evidence="1">
    <location>
        <begin position="76"/>
        <end position="98"/>
    </location>
</feature>
<organism evidence="2 3">
    <name type="scientific">Vigna mungo</name>
    <name type="common">Black gram</name>
    <name type="synonym">Phaseolus mungo</name>
    <dbReference type="NCBI Taxonomy" id="3915"/>
    <lineage>
        <taxon>Eukaryota</taxon>
        <taxon>Viridiplantae</taxon>
        <taxon>Streptophyta</taxon>
        <taxon>Embryophyta</taxon>
        <taxon>Tracheophyta</taxon>
        <taxon>Spermatophyta</taxon>
        <taxon>Magnoliopsida</taxon>
        <taxon>eudicotyledons</taxon>
        <taxon>Gunneridae</taxon>
        <taxon>Pentapetalae</taxon>
        <taxon>rosids</taxon>
        <taxon>fabids</taxon>
        <taxon>Fabales</taxon>
        <taxon>Fabaceae</taxon>
        <taxon>Papilionoideae</taxon>
        <taxon>50 kb inversion clade</taxon>
        <taxon>NPAAA clade</taxon>
        <taxon>indigoferoid/millettioid clade</taxon>
        <taxon>Phaseoleae</taxon>
        <taxon>Vigna</taxon>
    </lineage>
</organism>
<protein>
    <submittedName>
        <fullName evidence="2">Uncharacterized protein</fullName>
    </submittedName>
</protein>
<proteinExistence type="predicted"/>
<gene>
    <name evidence="2" type="ORF">V8G54_011091</name>
</gene>
<keyword evidence="1" id="KW-0472">Membrane</keyword>
<reference evidence="2 3" key="1">
    <citation type="journal article" date="2023" name="Life. Sci Alliance">
        <title>Evolutionary insights into 3D genome organization and epigenetic landscape of Vigna mungo.</title>
        <authorList>
            <person name="Junaid A."/>
            <person name="Singh B."/>
            <person name="Bhatia S."/>
        </authorList>
    </citation>
    <scope>NUCLEOTIDE SEQUENCE [LARGE SCALE GENOMIC DNA]</scope>
    <source>
        <strain evidence="2">Urdbean</strain>
    </source>
</reference>
<evidence type="ECO:0000313" key="3">
    <source>
        <dbReference type="Proteomes" id="UP001374535"/>
    </source>
</evidence>